<protein>
    <recommendedName>
        <fullName evidence="3">DUF3303 domain-containing protein</fullName>
    </recommendedName>
</protein>
<proteinExistence type="predicted"/>
<dbReference type="RefSeq" id="WP_129989307.1">
    <property type="nucleotide sequence ID" value="NZ_SDPU01000035.1"/>
</dbReference>
<dbReference type="Pfam" id="PF11746">
    <property type="entry name" value="DUF3303"/>
    <property type="match status" value="1"/>
</dbReference>
<accession>A0A4Q5IUJ6</accession>
<evidence type="ECO:0008006" key="3">
    <source>
        <dbReference type="Google" id="ProtNLM"/>
    </source>
</evidence>
<evidence type="ECO:0000313" key="1">
    <source>
        <dbReference type="EMBL" id="RYU09542.1"/>
    </source>
</evidence>
<reference evidence="1 2" key="1">
    <citation type="submission" date="2019-01" db="EMBL/GenBank/DDBJ databases">
        <title>Nocardioides guangzhouensis sp. nov., an actinobacterium isolated from soil.</title>
        <authorList>
            <person name="Fu Y."/>
            <person name="Cai Y."/>
            <person name="Lin Z."/>
            <person name="Chen P."/>
        </authorList>
    </citation>
    <scope>NUCLEOTIDE SEQUENCE [LARGE SCALE GENOMIC DNA]</scope>
    <source>
        <strain evidence="1 2">NBRC 105384</strain>
    </source>
</reference>
<dbReference type="OrthoDB" id="2376362at2"/>
<organism evidence="1 2">
    <name type="scientific">Nocardioides iriomotensis</name>
    <dbReference type="NCBI Taxonomy" id="715784"/>
    <lineage>
        <taxon>Bacteria</taxon>
        <taxon>Bacillati</taxon>
        <taxon>Actinomycetota</taxon>
        <taxon>Actinomycetes</taxon>
        <taxon>Propionibacteriales</taxon>
        <taxon>Nocardioidaceae</taxon>
        <taxon>Nocardioides</taxon>
    </lineage>
</organism>
<gene>
    <name evidence="1" type="ORF">ETU37_21080</name>
</gene>
<dbReference type="EMBL" id="SDPU01000035">
    <property type="protein sequence ID" value="RYU09542.1"/>
    <property type="molecule type" value="Genomic_DNA"/>
</dbReference>
<evidence type="ECO:0000313" key="2">
    <source>
        <dbReference type="Proteomes" id="UP000291189"/>
    </source>
</evidence>
<dbReference type="InterPro" id="IPR021734">
    <property type="entry name" value="DUF3303"/>
</dbReference>
<dbReference type="AlphaFoldDB" id="A0A4Q5IUJ6"/>
<sequence length="85" mass="9278">MLFHIKQSHAPADCPFGSGGSRSLFDGDHPDVTVHGYWLAFPQHTTYLVVETDDIAHLQAFLKPGAGVTLCEITPVSDRPVAPHR</sequence>
<name>A0A4Q5IUJ6_9ACTN</name>
<keyword evidence="2" id="KW-1185">Reference proteome</keyword>
<dbReference type="Proteomes" id="UP000291189">
    <property type="component" value="Unassembled WGS sequence"/>
</dbReference>
<comment type="caution">
    <text evidence="1">The sequence shown here is derived from an EMBL/GenBank/DDBJ whole genome shotgun (WGS) entry which is preliminary data.</text>
</comment>